<feature type="region of interest" description="Disordered" evidence="1">
    <location>
        <begin position="92"/>
        <end position="144"/>
    </location>
</feature>
<dbReference type="HOGENOM" id="CLU_057735_0_0_1"/>
<sequence length="259" mass="29204">MARFGPDHFQCTCIPLGCSTRQFIRDGETHSGRLFHRTNYPRHLMASQACPANSLQQSSELTAQVNPVATVCPSIGHTAMHITAQVQAGLNTVSRKKRHRSPNESEGPSTSSSFHRQQPIRKHPRLESKEINNNETGQSQTHGKLTSTIQYAHKFDTRAFYTSRTLLQHTSCVQSMIHVLHNYILKNQAVNACQTSLRMEHHKLQTLLARTNANSEPIWKEIPLTVKKLVSTFHLDVRVLETVSCTLSILIKQTFSPSF</sequence>
<dbReference type="VEuPathDB" id="FungiDB:MELLADRAFT_69511"/>
<dbReference type="AlphaFoldDB" id="F4SB05"/>
<feature type="compositionally biased region" description="Polar residues" evidence="1">
    <location>
        <begin position="104"/>
        <end position="116"/>
    </location>
</feature>
<reference evidence="3" key="1">
    <citation type="journal article" date="2011" name="Proc. Natl. Acad. Sci. U.S.A.">
        <title>Obligate biotrophy features unraveled by the genomic analysis of rust fungi.</title>
        <authorList>
            <person name="Duplessis S."/>
            <person name="Cuomo C.A."/>
            <person name="Lin Y.-C."/>
            <person name="Aerts A."/>
            <person name="Tisserant E."/>
            <person name="Veneault-Fourrey C."/>
            <person name="Joly D.L."/>
            <person name="Hacquard S."/>
            <person name="Amselem J."/>
            <person name="Cantarel B.L."/>
            <person name="Chiu R."/>
            <person name="Coutinho P.M."/>
            <person name="Feau N."/>
            <person name="Field M."/>
            <person name="Frey P."/>
            <person name="Gelhaye E."/>
            <person name="Goldberg J."/>
            <person name="Grabherr M.G."/>
            <person name="Kodira C.D."/>
            <person name="Kohler A."/>
            <person name="Kuees U."/>
            <person name="Lindquist E.A."/>
            <person name="Lucas S.M."/>
            <person name="Mago R."/>
            <person name="Mauceli E."/>
            <person name="Morin E."/>
            <person name="Murat C."/>
            <person name="Pangilinan J.L."/>
            <person name="Park R."/>
            <person name="Pearson M."/>
            <person name="Quesneville H."/>
            <person name="Rouhier N."/>
            <person name="Sakthikumar S."/>
            <person name="Salamov A.A."/>
            <person name="Schmutz J."/>
            <person name="Selles B."/>
            <person name="Shapiro H."/>
            <person name="Tanguay P."/>
            <person name="Tuskan G.A."/>
            <person name="Henrissat B."/>
            <person name="Van de Peer Y."/>
            <person name="Rouze P."/>
            <person name="Ellis J.G."/>
            <person name="Dodds P.N."/>
            <person name="Schein J.E."/>
            <person name="Zhong S."/>
            <person name="Hamelin R.C."/>
            <person name="Grigoriev I.V."/>
            <person name="Szabo L.J."/>
            <person name="Martin F."/>
        </authorList>
    </citation>
    <scope>NUCLEOTIDE SEQUENCE [LARGE SCALE GENOMIC DNA]</scope>
    <source>
        <strain evidence="3">98AG31 / pathotype 3-4-7</strain>
    </source>
</reference>
<dbReference type="KEGG" id="mlr:MELLADRAFT_69511"/>
<evidence type="ECO:0000256" key="1">
    <source>
        <dbReference type="SAM" id="MobiDB-lite"/>
    </source>
</evidence>
<protein>
    <submittedName>
        <fullName evidence="2">Uncharacterized protein</fullName>
    </submittedName>
</protein>
<name>F4SB05_MELLP</name>
<evidence type="ECO:0000313" key="2">
    <source>
        <dbReference type="EMBL" id="EGF98173.1"/>
    </source>
</evidence>
<dbReference type="InParanoid" id="F4SB05"/>
<dbReference type="Proteomes" id="UP000001072">
    <property type="component" value="Unassembled WGS sequence"/>
</dbReference>
<proteinExistence type="predicted"/>
<keyword evidence="3" id="KW-1185">Reference proteome</keyword>
<dbReference type="EMBL" id="GL883183">
    <property type="protein sequence ID" value="EGF98173.1"/>
    <property type="molecule type" value="Genomic_DNA"/>
</dbReference>
<dbReference type="GeneID" id="18931258"/>
<accession>F4SB05</accession>
<feature type="compositionally biased region" description="Polar residues" evidence="1">
    <location>
        <begin position="133"/>
        <end position="144"/>
    </location>
</feature>
<gene>
    <name evidence="2" type="ORF">MELLADRAFT_69511</name>
</gene>
<evidence type="ECO:0000313" key="3">
    <source>
        <dbReference type="Proteomes" id="UP000001072"/>
    </source>
</evidence>
<organism evidence="3">
    <name type="scientific">Melampsora larici-populina (strain 98AG31 / pathotype 3-4-7)</name>
    <name type="common">Poplar leaf rust fungus</name>
    <dbReference type="NCBI Taxonomy" id="747676"/>
    <lineage>
        <taxon>Eukaryota</taxon>
        <taxon>Fungi</taxon>
        <taxon>Dikarya</taxon>
        <taxon>Basidiomycota</taxon>
        <taxon>Pucciniomycotina</taxon>
        <taxon>Pucciniomycetes</taxon>
        <taxon>Pucciniales</taxon>
        <taxon>Melampsoraceae</taxon>
        <taxon>Melampsora</taxon>
    </lineage>
</organism>
<dbReference type="RefSeq" id="XP_007418558.1">
    <property type="nucleotide sequence ID" value="XM_007418496.1"/>
</dbReference>